<dbReference type="AlphaFoldDB" id="A0A0C3HLW2"/>
<reference evidence="4" key="2">
    <citation type="submission" date="2015-01" db="EMBL/GenBank/DDBJ databases">
        <title>Evolutionary Origins and Diversification of the Mycorrhizal Mutualists.</title>
        <authorList>
            <consortium name="DOE Joint Genome Institute"/>
            <consortium name="Mycorrhizal Genomics Consortium"/>
            <person name="Kohler A."/>
            <person name="Kuo A."/>
            <person name="Nagy L.G."/>
            <person name="Floudas D."/>
            <person name="Copeland A."/>
            <person name="Barry K.W."/>
            <person name="Cichocki N."/>
            <person name="Veneault-Fourrey C."/>
            <person name="LaButti K."/>
            <person name="Lindquist E.A."/>
            <person name="Lipzen A."/>
            <person name="Lundell T."/>
            <person name="Morin E."/>
            <person name="Murat C."/>
            <person name="Riley R."/>
            <person name="Ohm R."/>
            <person name="Sun H."/>
            <person name="Tunlid A."/>
            <person name="Henrissat B."/>
            <person name="Grigoriev I.V."/>
            <person name="Hibbett D.S."/>
            <person name="Martin F."/>
        </authorList>
    </citation>
    <scope>NUCLEOTIDE SEQUENCE [LARGE SCALE GENOMIC DNA]</scope>
    <source>
        <strain evidence="4">Zn</strain>
    </source>
</reference>
<feature type="region of interest" description="Disordered" evidence="1">
    <location>
        <begin position="172"/>
        <end position="207"/>
    </location>
</feature>
<feature type="region of interest" description="Disordered" evidence="1">
    <location>
        <begin position="138"/>
        <end position="159"/>
    </location>
</feature>
<accession>A0A0C3HLW2</accession>
<proteinExistence type="predicted"/>
<protein>
    <submittedName>
        <fullName evidence="3">Uncharacterized protein</fullName>
    </submittedName>
</protein>
<keyword evidence="2" id="KW-0732">Signal</keyword>
<evidence type="ECO:0000313" key="4">
    <source>
        <dbReference type="Proteomes" id="UP000054321"/>
    </source>
</evidence>
<feature type="signal peptide" evidence="2">
    <location>
        <begin position="1"/>
        <end position="15"/>
    </location>
</feature>
<reference evidence="3 4" key="1">
    <citation type="submission" date="2014-04" db="EMBL/GenBank/DDBJ databases">
        <authorList>
            <consortium name="DOE Joint Genome Institute"/>
            <person name="Kuo A."/>
            <person name="Martino E."/>
            <person name="Perotto S."/>
            <person name="Kohler A."/>
            <person name="Nagy L.G."/>
            <person name="Floudas D."/>
            <person name="Copeland A."/>
            <person name="Barry K.W."/>
            <person name="Cichocki N."/>
            <person name="Veneault-Fourrey C."/>
            <person name="LaButti K."/>
            <person name="Lindquist E.A."/>
            <person name="Lipzen A."/>
            <person name="Lundell T."/>
            <person name="Morin E."/>
            <person name="Murat C."/>
            <person name="Sun H."/>
            <person name="Tunlid A."/>
            <person name="Henrissat B."/>
            <person name="Grigoriev I.V."/>
            <person name="Hibbett D.S."/>
            <person name="Martin F."/>
            <person name="Nordberg H.P."/>
            <person name="Cantor M.N."/>
            <person name="Hua S.X."/>
        </authorList>
    </citation>
    <scope>NUCLEOTIDE SEQUENCE [LARGE SCALE GENOMIC DNA]</scope>
    <source>
        <strain evidence="3 4">Zn</strain>
    </source>
</reference>
<feature type="chain" id="PRO_5013288893" evidence="2">
    <location>
        <begin position="16"/>
        <end position="227"/>
    </location>
</feature>
<evidence type="ECO:0000256" key="2">
    <source>
        <dbReference type="SAM" id="SignalP"/>
    </source>
</evidence>
<dbReference type="OrthoDB" id="4761748at2759"/>
<keyword evidence="4" id="KW-1185">Reference proteome</keyword>
<gene>
    <name evidence="3" type="ORF">OIDMADRAFT_177610</name>
</gene>
<sequence>MKYTTAAALLSLASAANLSYEISDFSAACTPGSTNCLYELTIATSNNPEFKESCEAIGASNNGELPAVGATQCGTYTISVAKSDNGGLVLTVNSVTESLTGTFTISSDDLTTTTSGASTVQSYTGDSAFTIDIQNASSTSASTSGTTASVSGTTASASGTTASTLTASSASSASSSASSVSPTAASTPSTTGTTTSSSASPSKTNGATRESAFAGVLFAIGLMACTL</sequence>
<feature type="compositionally biased region" description="Low complexity" evidence="1">
    <location>
        <begin position="172"/>
        <end position="202"/>
    </location>
</feature>
<dbReference type="EMBL" id="KN832873">
    <property type="protein sequence ID" value="KIN03337.1"/>
    <property type="molecule type" value="Genomic_DNA"/>
</dbReference>
<evidence type="ECO:0000313" key="3">
    <source>
        <dbReference type="EMBL" id="KIN03337.1"/>
    </source>
</evidence>
<dbReference type="HOGENOM" id="CLU_1267282_0_0_1"/>
<name>A0A0C3HLW2_OIDMZ</name>
<dbReference type="InParanoid" id="A0A0C3HLW2"/>
<organism evidence="3 4">
    <name type="scientific">Oidiodendron maius (strain Zn)</name>
    <dbReference type="NCBI Taxonomy" id="913774"/>
    <lineage>
        <taxon>Eukaryota</taxon>
        <taxon>Fungi</taxon>
        <taxon>Dikarya</taxon>
        <taxon>Ascomycota</taxon>
        <taxon>Pezizomycotina</taxon>
        <taxon>Leotiomycetes</taxon>
        <taxon>Leotiomycetes incertae sedis</taxon>
        <taxon>Myxotrichaceae</taxon>
        <taxon>Oidiodendron</taxon>
    </lineage>
</organism>
<dbReference type="Proteomes" id="UP000054321">
    <property type="component" value="Unassembled WGS sequence"/>
</dbReference>
<evidence type="ECO:0000256" key="1">
    <source>
        <dbReference type="SAM" id="MobiDB-lite"/>
    </source>
</evidence>